<dbReference type="NCBIfam" id="TIGR01898">
    <property type="entry name" value="cas_TM1791_cmr6"/>
    <property type="match status" value="1"/>
</dbReference>
<proteinExistence type="predicted"/>
<gene>
    <name evidence="3" type="ORF">BE21_58695</name>
</gene>
<dbReference type="PANTHER" id="PTHR39965">
    <property type="entry name" value="CRISPR SYSTEM CMR SUBUNIT CMR6"/>
    <property type="match status" value="1"/>
</dbReference>
<evidence type="ECO:0000259" key="2">
    <source>
        <dbReference type="Pfam" id="PF03787"/>
    </source>
</evidence>
<feature type="domain" description="CRISPR type III-associated protein" evidence="2">
    <location>
        <begin position="97"/>
        <end position="260"/>
    </location>
</feature>
<dbReference type="AlphaFoldDB" id="A0A150U1L1"/>
<dbReference type="Pfam" id="PF03787">
    <property type="entry name" value="RAMPs"/>
    <property type="match status" value="1"/>
</dbReference>
<dbReference type="InterPro" id="IPR010172">
    <property type="entry name" value="CRISPR-assoc_prot_TM1791"/>
</dbReference>
<dbReference type="InterPro" id="IPR005537">
    <property type="entry name" value="RAMP_III_fam"/>
</dbReference>
<comment type="caution">
    <text evidence="3">The sequence shown here is derived from an EMBL/GenBank/DDBJ whole genome shotgun (WGS) entry which is preliminary data.</text>
</comment>
<accession>A0A150U1L1</accession>
<name>A0A150U1L1_SORCE</name>
<protein>
    <recommendedName>
        <fullName evidence="2">CRISPR type III-associated protein domain-containing protein</fullName>
    </recommendedName>
</protein>
<evidence type="ECO:0000313" key="4">
    <source>
        <dbReference type="Proteomes" id="UP000075502"/>
    </source>
</evidence>
<keyword evidence="1" id="KW-0051">Antiviral defense</keyword>
<evidence type="ECO:0000313" key="3">
    <source>
        <dbReference type="EMBL" id="KYG10840.1"/>
    </source>
</evidence>
<reference evidence="3 4" key="1">
    <citation type="submission" date="2014-02" db="EMBL/GenBank/DDBJ databases">
        <title>The small core and large imbalanced accessory genome model reveals a collaborative survival strategy of Sorangium cellulosum strains in nature.</title>
        <authorList>
            <person name="Han K."/>
            <person name="Peng R."/>
            <person name="Blom J."/>
            <person name="Li Y.-Z."/>
        </authorList>
    </citation>
    <scope>NUCLEOTIDE SEQUENCE [LARGE SCALE GENOMIC DNA]</scope>
    <source>
        <strain evidence="3 4">So0007-03</strain>
    </source>
</reference>
<organism evidence="3 4">
    <name type="scientific">Sorangium cellulosum</name>
    <name type="common">Polyangium cellulosum</name>
    <dbReference type="NCBI Taxonomy" id="56"/>
    <lineage>
        <taxon>Bacteria</taxon>
        <taxon>Pseudomonadati</taxon>
        <taxon>Myxococcota</taxon>
        <taxon>Polyangia</taxon>
        <taxon>Polyangiales</taxon>
        <taxon>Polyangiaceae</taxon>
        <taxon>Sorangium</taxon>
    </lineage>
</organism>
<evidence type="ECO:0000256" key="1">
    <source>
        <dbReference type="ARBA" id="ARBA00023118"/>
    </source>
</evidence>
<dbReference type="PANTHER" id="PTHR39965:SF1">
    <property type="entry name" value="CRISPR SYSTEM CMR SUBUNIT CMR6"/>
    <property type="match status" value="1"/>
</dbReference>
<dbReference type="GO" id="GO:0051607">
    <property type="term" value="P:defense response to virus"/>
    <property type="evidence" value="ECO:0007669"/>
    <property type="project" value="UniProtKB-KW"/>
</dbReference>
<dbReference type="EMBL" id="JEME01000196">
    <property type="protein sequence ID" value="KYG10840.1"/>
    <property type="molecule type" value="Genomic_DNA"/>
</dbReference>
<dbReference type="Proteomes" id="UP000075502">
    <property type="component" value="Unassembled WGS sequence"/>
</dbReference>
<sequence>MPRETSKKIGPRPVDGDHVGLWIDKLLPRTKKKLTLAERDRVAALQGVCRSYRSELGKEALERACRGAAEVHAAHRVLRAGLQGRLLVDVGRANAVETSVSFHPVWGVPRIPGSALKGATRARMEREGADPATIERCFGGAAVAGSLVFYDALPERGAFAIGLDVLTPHAKKYYERKETPGDWLSPEPHTFLAVESVGREASVFVFVVGVDVLAGDAPEERKRREEQAMRDLETAVEAMKRLLADDGVGAKTVAGYGRFRTIEVRSAR</sequence>